<evidence type="ECO:0000259" key="1">
    <source>
        <dbReference type="SMART" id="SM00507"/>
    </source>
</evidence>
<organism evidence="2 3">
    <name type="scientific">Nocardioides panacisoli</name>
    <dbReference type="NCBI Taxonomy" id="627624"/>
    <lineage>
        <taxon>Bacteria</taxon>
        <taxon>Bacillati</taxon>
        <taxon>Actinomycetota</taxon>
        <taxon>Actinomycetes</taxon>
        <taxon>Propionibacteriales</taxon>
        <taxon>Nocardioidaceae</taxon>
        <taxon>Nocardioides</taxon>
    </lineage>
</organism>
<proteinExistence type="predicted"/>
<dbReference type="InterPro" id="IPR002711">
    <property type="entry name" value="HNH"/>
</dbReference>
<keyword evidence="2" id="KW-0378">Hydrolase</keyword>
<dbReference type="GO" id="GO:0004519">
    <property type="term" value="F:endonuclease activity"/>
    <property type="evidence" value="ECO:0007669"/>
    <property type="project" value="UniProtKB-KW"/>
</dbReference>
<dbReference type="CDD" id="cd00085">
    <property type="entry name" value="HNHc"/>
    <property type="match status" value="1"/>
</dbReference>
<name>A0ABP7HYS9_9ACTN</name>
<dbReference type="Gene3D" id="1.10.30.50">
    <property type="match status" value="1"/>
</dbReference>
<dbReference type="RefSeq" id="WP_344772270.1">
    <property type="nucleotide sequence ID" value="NZ_BAABAH010000001.1"/>
</dbReference>
<accession>A0ABP7HYS9</accession>
<gene>
    <name evidence="2" type="ORF">GCM10022242_05650</name>
</gene>
<dbReference type="InterPro" id="IPR003615">
    <property type="entry name" value="HNH_nuc"/>
</dbReference>
<dbReference type="Proteomes" id="UP001501821">
    <property type="component" value="Unassembled WGS sequence"/>
</dbReference>
<sequence>MEGQPLDLDEVRERLVHDGVPADDTARIDEIRLLEQLKCAAEARQARIASAFDASQRRRAADQGVPADRQGRGVAHQVAFARRVSPNRGMRLLGLAKVLPEMPHLAAAFAEGRVTEWRVTQLLKETACLTLEHRQEVDQRLCADADELERTGDRQLLGRARALAAELDAKAAAEARAKAENNRRVTLRPAPDTMTYLTGLLPVKDGVAALASLRAAAQQKVSAGEMTSISQAMADVLVERVTGRAPGSGVPVTIDLVMTDNALLDGSDDTAYLDENGPIPADLARAIVAGNVDAGLRTWIRRLYTAPSSGELVSMDSRQRLFPALLAKMITLRDQYCRNPWCNSRIKHTDHVRPHHEDGATSAENGQGLCESCNHAKQAPGWSAEVFDAHSHTVATTTPTGHTYLSQAPPLVRVAPDNLRYVERRHTSPIKLELDLYYEPA</sequence>
<dbReference type="SMART" id="SM00507">
    <property type="entry name" value="HNHc"/>
    <property type="match status" value="1"/>
</dbReference>
<evidence type="ECO:0000313" key="3">
    <source>
        <dbReference type="Proteomes" id="UP001501821"/>
    </source>
</evidence>
<comment type="caution">
    <text evidence="2">The sequence shown here is derived from an EMBL/GenBank/DDBJ whole genome shotgun (WGS) entry which is preliminary data.</text>
</comment>
<feature type="domain" description="HNH nuclease" evidence="1">
    <location>
        <begin position="325"/>
        <end position="375"/>
    </location>
</feature>
<dbReference type="Pfam" id="PF01844">
    <property type="entry name" value="HNH"/>
    <property type="match status" value="1"/>
</dbReference>
<dbReference type="EMBL" id="BAABAH010000001">
    <property type="protein sequence ID" value="GAA3805338.1"/>
    <property type="molecule type" value="Genomic_DNA"/>
</dbReference>
<keyword evidence="2" id="KW-0540">Nuclease</keyword>
<reference evidence="3" key="1">
    <citation type="journal article" date="2019" name="Int. J. Syst. Evol. Microbiol.">
        <title>The Global Catalogue of Microorganisms (GCM) 10K type strain sequencing project: providing services to taxonomists for standard genome sequencing and annotation.</title>
        <authorList>
            <consortium name="The Broad Institute Genomics Platform"/>
            <consortium name="The Broad Institute Genome Sequencing Center for Infectious Disease"/>
            <person name="Wu L."/>
            <person name="Ma J."/>
        </authorList>
    </citation>
    <scope>NUCLEOTIDE SEQUENCE [LARGE SCALE GENOMIC DNA]</scope>
    <source>
        <strain evidence="3">JCM 16953</strain>
    </source>
</reference>
<protein>
    <submittedName>
        <fullName evidence="2">HNH endonuclease signature motif containing protein</fullName>
    </submittedName>
</protein>
<keyword evidence="3" id="KW-1185">Reference proteome</keyword>
<keyword evidence="2" id="KW-0255">Endonuclease</keyword>
<evidence type="ECO:0000313" key="2">
    <source>
        <dbReference type="EMBL" id="GAA3805338.1"/>
    </source>
</evidence>